<keyword evidence="3" id="KW-1185">Reference proteome</keyword>
<accession>A0ABP0V2N3</accession>
<dbReference type="PANTHER" id="PTHR13812">
    <property type="entry name" value="KETIMINE REDUCTASE MU-CRYSTALLIN"/>
    <property type="match status" value="1"/>
</dbReference>
<sequence>MELNYVIDKSTIAKILSYPLLIEHLRQSFSKSSSFEIPERQYYALVVQEEGLQEEERSSSGAGTLLLMPAWCQAPQSAYIGVKIVSVFPGNGSRGLPAVAGSYFLSSSETGRPLAVMDGSELTLWRTACASALAADILARKDIQVMVMVGSGALAPHLIKAHLCIRPALKKIVIWNRTYSNACKLAKTLRAIKSLSGKEIDACFDLETAVRNGDLVSCATLSNEPLVLGSWLAPGTHLDLVGSFTPSMRECDDEAVKLARVFVDTEAAVKESGDLQQPISRNVISETHVVGTLADLTQAKVTGRHTAEEITLFKSVGTALEDLATAQLVYEALK</sequence>
<dbReference type="Proteomes" id="UP001497512">
    <property type="component" value="Chromosome 9"/>
</dbReference>
<dbReference type="PANTHER" id="PTHR13812:SF19">
    <property type="entry name" value="KETIMINE REDUCTASE MU-CRYSTALLIN"/>
    <property type="match status" value="1"/>
</dbReference>
<dbReference type="SUPFAM" id="SSF51735">
    <property type="entry name" value="NAD(P)-binding Rossmann-fold domains"/>
    <property type="match status" value="1"/>
</dbReference>
<dbReference type="InterPro" id="IPR036291">
    <property type="entry name" value="NAD(P)-bd_dom_sf"/>
</dbReference>
<dbReference type="InterPro" id="IPR003462">
    <property type="entry name" value="ODC_Mu_crystall"/>
</dbReference>
<organism evidence="2 3">
    <name type="scientific">Sphagnum troendelagicum</name>
    <dbReference type="NCBI Taxonomy" id="128251"/>
    <lineage>
        <taxon>Eukaryota</taxon>
        <taxon>Viridiplantae</taxon>
        <taxon>Streptophyta</taxon>
        <taxon>Embryophyta</taxon>
        <taxon>Bryophyta</taxon>
        <taxon>Sphagnophytina</taxon>
        <taxon>Sphagnopsida</taxon>
        <taxon>Sphagnales</taxon>
        <taxon>Sphagnaceae</taxon>
        <taxon>Sphagnum</taxon>
    </lineage>
</organism>
<evidence type="ECO:0000313" key="3">
    <source>
        <dbReference type="Proteomes" id="UP001497512"/>
    </source>
</evidence>
<dbReference type="PIRSF" id="PIRSF001439">
    <property type="entry name" value="CryM"/>
    <property type="match status" value="1"/>
</dbReference>
<evidence type="ECO:0000313" key="2">
    <source>
        <dbReference type="EMBL" id="CAK9236666.1"/>
    </source>
</evidence>
<dbReference type="InterPro" id="IPR023401">
    <property type="entry name" value="ODC_N"/>
</dbReference>
<dbReference type="NCBIfam" id="NF004793">
    <property type="entry name" value="PRK06141.1"/>
    <property type="match status" value="1"/>
</dbReference>
<dbReference type="EMBL" id="OZ019901">
    <property type="protein sequence ID" value="CAK9236666.1"/>
    <property type="molecule type" value="Genomic_DNA"/>
</dbReference>
<gene>
    <name evidence="2" type="ORF">CSSPTR1EN2_LOCUS23066</name>
</gene>
<dbReference type="Pfam" id="PF02423">
    <property type="entry name" value="OCD_Mu_crystall"/>
    <property type="match status" value="1"/>
</dbReference>
<reference evidence="2" key="1">
    <citation type="submission" date="2024-02" db="EMBL/GenBank/DDBJ databases">
        <authorList>
            <consortium name="ELIXIR-Norway"/>
            <consortium name="Elixir Norway"/>
        </authorList>
    </citation>
    <scope>NUCLEOTIDE SEQUENCE</scope>
</reference>
<evidence type="ECO:0008006" key="4">
    <source>
        <dbReference type="Google" id="ProtNLM"/>
    </source>
</evidence>
<comment type="similarity">
    <text evidence="1">Belongs to the ornithine cyclodeaminase/mu-crystallin family.</text>
</comment>
<name>A0ABP0V2N3_9BRYO</name>
<dbReference type="Gene3D" id="3.30.1780.10">
    <property type="entry name" value="ornithine cyclodeaminase, domain 1"/>
    <property type="match status" value="1"/>
</dbReference>
<dbReference type="Gene3D" id="3.40.50.720">
    <property type="entry name" value="NAD(P)-binding Rossmann-like Domain"/>
    <property type="match status" value="1"/>
</dbReference>
<proteinExistence type="inferred from homology"/>
<evidence type="ECO:0000256" key="1">
    <source>
        <dbReference type="ARBA" id="ARBA00008903"/>
    </source>
</evidence>
<protein>
    <recommendedName>
        <fullName evidence="4">Ornithine cyclodeaminase</fullName>
    </recommendedName>
</protein>